<dbReference type="EMBL" id="UGBT01000002">
    <property type="protein sequence ID" value="STH72536.1"/>
    <property type="molecule type" value="Genomic_DNA"/>
</dbReference>
<evidence type="ECO:0000313" key="3">
    <source>
        <dbReference type="Proteomes" id="UP000254428"/>
    </source>
</evidence>
<gene>
    <name evidence="2" type="primary">gltK_2</name>
    <name evidence="2" type="ORF">NCTC11341_04208</name>
</gene>
<evidence type="ECO:0000313" key="2">
    <source>
        <dbReference type="EMBL" id="STH72536.1"/>
    </source>
</evidence>
<keyword evidence="1" id="KW-0812">Transmembrane</keyword>
<keyword evidence="1" id="KW-0472">Membrane</keyword>
<dbReference type="Proteomes" id="UP000254428">
    <property type="component" value="Unassembled WGS sequence"/>
</dbReference>
<protein>
    <submittedName>
        <fullName evidence="2">Glutamate/aspartate ABC transporter, permease protein</fullName>
    </submittedName>
</protein>
<organism evidence="2 3">
    <name type="scientific">Escherichia coli</name>
    <dbReference type="NCBI Taxonomy" id="562"/>
    <lineage>
        <taxon>Bacteria</taxon>
        <taxon>Pseudomonadati</taxon>
        <taxon>Pseudomonadota</taxon>
        <taxon>Gammaproteobacteria</taxon>
        <taxon>Enterobacterales</taxon>
        <taxon>Enterobacteriaceae</taxon>
        <taxon>Escherichia</taxon>
    </lineage>
</organism>
<name>A0A376P2H8_ECOLX</name>
<dbReference type="AlphaFoldDB" id="A0A376P2H8"/>
<sequence>MYEFDWSSIVPSLPYLLDGLVITLKITVTAVVIGILWAPCWR</sequence>
<reference evidence="2 3" key="1">
    <citation type="submission" date="2018-06" db="EMBL/GenBank/DDBJ databases">
        <authorList>
            <consortium name="Pathogen Informatics"/>
            <person name="Doyle S."/>
        </authorList>
    </citation>
    <scope>NUCLEOTIDE SEQUENCE [LARGE SCALE GENOMIC DNA]</scope>
    <source>
        <strain evidence="2 3">NCTC11341</strain>
    </source>
</reference>
<evidence type="ECO:0000256" key="1">
    <source>
        <dbReference type="SAM" id="Phobius"/>
    </source>
</evidence>
<accession>A0A376P2H8</accession>
<feature type="transmembrane region" description="Helical" evidence="1">
    <location>
        <begin position="20"/>
        <end position="41"/>
    </location>
</feature>
<keyword evidence="1" id="KW-1133">Transmembrane helix</keyword>
<proteinExistence type="predicted"/>